<dbReference type="InterPro" id="IPR041698">
    <property type="entry name" value="Methyltransf_25"/>
</dbReference>
<keyword evidence="4" id="KW-1185">Reference proteome</keyword>
<proteinExistence type="predicted"/>
<dbReference type="eggNOG" id="COG1216">
    <property type="taxonomic scope" value="Bacteria"/>
</dbReference>
<dbReference type="Gene3D" id="3.90.550.10">
    <property type="entry name" value="Spore Coat Polysaccharide Biosynthesis Protein SpsA, Chain A"/>
    <property type="match status" value="1"/>
</dbReference>
<protein>
    <submittedName>
        <fullName evidence="3">Glycosyl transferase family 2</fullName>
    </submittedName>
</protein>
<dbReference type="CDD" id="cd02440">
    <property type="entry name" value="AdoMet_MTases"/>
    <property type="match status" value="1"/>
</dbReference>
<dbReference type="eggNOG" id="COG1196">
    <property type="taxonomic scope" value="Bacteria"/>
</dbReference>
<dbReference type="InterPro" id="IPR001173">
    <property type="entry name" value="Glyco_trans_2-like"/>
</dbReference>
<dbReference type="SUPFAM" id="SSF53335">
    <property type="entry name" value="S-adenosyl-L-methionine-dependent methyltransferases"/>
    <property type="match status" value="1"/>
</dbReference>
<dbReference type="AlphaFoldDB" id="F3YZF2"/>
<dbReference type="Pfam" id="PF13649">
    <property type="entry name" value="Methyltransf_25"/>
    <property type="match status" value="1"/>
</dbReference>
<dbReference type="RefSeq" id="WP_014261586.1">
    <property type="nucleotide sequence ID" value="NC_016629.1"/>
</dbReference>
<name>F3YZF2_DESAF</name>
<accession>F3YZF2</accession>
<dbReference type="eggNOG" id="COG2226">
    <property type="taxonomic scope" value="Bacteria"/>
</dbReference>
<feature type="domain" description="Methyltransferase" evidence="2">
    <location>
        <begin position="1034"/>
        <end position="1127"/>
    </location>
</feature>
<dbReference type="Pfam" id="PF14307">
    <property type="entry name" value="Glyco_tran_WbsX"/>
    <property type="match status" value="1"/>
</dbReference>
<dbReference type="GO" id="GO:0016740">
    <property type="term" value="F:transferase activity"/>
    <property type="evidence" value="ECO:0007669"/>
    <property type="project" value="UniProtKB-KW"/>
</dbReference>
<dbReference type="PANTHER" id="PTHR41244:SF1">
    <property type="entry name" value="GLYCOSYLTRANSFERASE"/>
    <property type="match status" value="1"/>
</dbReference>
<feature type="domain" description="Glycosyltransferase 2-like" evidence="1">
    <location>
        <begin position="653"/>
        <end position="826"/>
    </location>
</feature>
<dbReference type="STRING" id="690850.Desaf_3704"/>
<evidence type="ECO:0000259" key="1">
    <source>
        <dbReference type="Pfam" id="PF00535"/>
    </source>
</evidence>
<dbReference type="Gene3D" id="3.40.50.150">
    <property type="entry name" value="Vaccinia Virus protein VP39"/>
    <property type="match status" value="1"/>
</dbReference>
<reference evidence="3 4" key="1">
    <citation type="journal article" date="2011" name="J. Bacteriol.">
        <title>Genome sequence of the mercury-methylating and pleomorphic Desulfovibrio africanus Strain Walvis Bay.</title>
        <authorList>
            <person name="Brown S.D."/>
            <person name="Wall J.D."/>
            <person name="Kucken A.M."/>
            <person name="Gilmour C.C."/>
            <person name="Podar M."/>
            <person name="Brandt C.C."/>
            <person name="Teshima H."/>
            <person name="Detter J.C."/>
            <person name="Han C.S."/>
            <person name="Land M.L."/>
            <person name="Lucas S."/>
            <person name="Han J."/>
            <person name="Pennacchio L."/>
            <person name="Nolan M."/>
            <person name="Pitluck S."/>
            <person name="Woyke T."/>
            <person name="Goodwin L."/>
            <person name="Palumbo A.V."/>
            <person name="Elias D.A."/>
        </authorList>
    </citation>
    <scope>NUCLEOTIDE SEQUENCE [LARGE SCALE GENOMIC DNA]</scope>
    <source>
        <strain evidence="3 4">Walvis Bay</strain>
    </source>
</reference>
<dbReference type="HOGENOM" id="CLU_250447_0_0_7"/>
<dbReference type="PANTHER" id="PTHR41244">
    <property type="entry name" value="RHAMNAN SYNTHESIS F"/>
    <property type="match status" value="1"/>
</dbReference>
<keyword evidence="3" id="KW-0808">Transferase</keyword>
<gene>
    <name evidence="3" type="ORF">Desaf_3704</name>
</gene>
<dbReference type="CDD" id="cd11579">
    <property type="entry name" value="Glyco_tran_WbsX"/>
    <property type="match status" value="1"/>
</dbReference>
<evidence type="ECO:0000313" key="4">
    <source>
        <dbReference type="Proteomes" id="UP000007844"/>
    </source>
</evidence>
<organism evidence="3 4">
    <name type="scientific">Desulfocurvibacter africanus subsp. africanus str. Walvis Bay</name>
    <dbReference type="NCBI Taxonomy" id="690850"/>
    <lineage>
        <taxon>Bacteria</taxon>
        <taxon>Pseudomonadati</taxon>
        <taxon>Thermodesulfobacteriota</taxon>
        <taxon>Desulfovibrionia</taxon>
        <taxon>Desulfovibrionales</taxon>
        <taxon>Desulfovibrionaceae</taxon>
        <taxon>Desulfocurvibacter</taxon>
    </lineage>
</organism>
<dbReference type="Proteomes" id="UP000007844">
    <property type="component" value="Chromosome"/>
</dbReference>
<evidence type="ECO:0000313" key="3">
    <source>
        <dbReference type="EMBL" id="EGJ51981.1"/>
    </source>
</evidence>
<evidence type="ECO:0000259" key="2">
    <source>
        <dbReference type="Pfam" id="PF13649"/>
    </source>
</evidence>
<sequence length="1237" mass="141199">MEKRANAAADLHRLLVETGLFDARYYLLSNQDVAASGMNPLEHFLTRGGFEGRNPSRHFDVFWYVEQNPELLQQKINPLIHYLVQGRQEGRLPMPPTTRDTETGPCHEFERVPAGMDRRVRLIAFYLPQFHPIPENDKHWGKGFTEWNNVVKARPVFTGHYQPRLPGELGFYDLRVKDVLRRQMELARQYGIHGFCLHHYWFFGRKLLRTPLEHILADKSLDLPFCLHWANESWSRRWDGRVDSELLIRQRHSPEDDIRFIKDIEPALRDERYIRIDGKPLLGVYRADEFPDLRATAERWREYCVRAGIGEIYLAMSQSFRNKDPRPYGFDAAVEYPPHDLCAPFVKEKRQILDEQYGGVIRLYADAADFYLGQDAPFKRFRGVAPAWDNSPRSRFGQILADSSPTLYQRWLEGACRRTLDEHAGDERIVFINAWNEWAESAYLEPDGRYGYAYLNATARTLQRLSGASPVKILIVAWDADPGRANDVLREFLRQGKATGRVDAKLVFLAGGALREEFQQFADTLVLEEVKGDLDARLQRIQQICQGHVHLVLSAAPAAGDLHTRLNEFGAPVLSMICEEVREIPGKVGLDAMDATVRQAQHFVAGSQAMLQYLVQQHAVPEENISILPDQTAGDWLLNLVETRKVERQPYVSAILVVDNAAEHLAQTLDTVLCQSFNDMEILCVDNASSDGSAQILRTYAHHGRLRILRLENRRANYATLLAEAFQNVTGECVWVVHPGDFHGSSFLEKLIPCFGDGQVSLAYCAVQAADALGAPILPSAHLTQFTSRKQPHGYRIPGAFELSKHLVTGNRLIPTPSCAIFRRSRLGEFLAGAAKIKAFPDWYLCLCLAAGGDIAYTPYVLCHHRERQASPWLLSESRPEQLLAEYALLCQFILEHFSVEEPIFKRMLARADELTAEAGRSSPGLKAERYLDKGRLEAAFRRRVPARQPQRTKKIYDVFRAYTAEEWLDVLCRSIRTPIIHGVQFPGFPPEKLQVGMVGSAYEQSLLEVFKFYKEIHKYADSAGIAFDENTTICDFGCGFGRIYRFFLKDVPQQNLVGVDVDPSFLEICRQLIPMGRFYRNTPMPLLGFRNEGFDIVYAYSVFSHLAETASLAWIEEMNRVLKPGGLLFATVRQTLFLEQCHQLTFKVDASDYEKQLARLFGDRETLREKYARGEFIYEAEETTGVRTADFYGDCVIPSAYIARMWTRNFTLLDCFEDPHRCAQSLVVLQKQKGRT</sequence>
<dbReference type="InterPro" id="IPR029044">
    <property type="entry name" value="Nucleotide-diphossugar_trans"/>
</dbReference>
<dbReference type="InterPro" id="IPR032719">
    <property type="entry name" value="WbsX"/>
</dbReference>
<dbReference type="InterPro" id="IPR029063">
    <property type="entry name" value="SAM-dependent_MTases_sf"/>
</dbReference>
<dbReference type="CDD" id="cd00761">
    <property type="entry name" value="Glyco_tranf_GTA_type"/>
    <property type="match status" value="1"/>
</dbReference>
<dbReference type="Gene3D" id="3.20.20.80">
    <property type="entry name" value="Glycosidases"/>
    <property type="match status" value="1"/>
</dbReference>
<dbReference type="Pfam" id="PF00535">
    <property type="entry name" value="Glycos_transf_2"/>
    <property type="match status" value="1"/>
</dbReference>
<dbReference type="eggNOG" id="COG0438">
    <property type="taxonomic scope" value="Bacteria"/>
</dbReference>
<dbReference type="EMBL" id="CP003221">
    <property type="protein sequence ID" value="EGJ51981.1"/>
    <property type="molecule type" value="Genomic_DNA"/>
</dbReference>
<dbReference type="SUPFAM" id="SSF53448">
    <property type="entry name" value="Nucleotide-diphospho-sugar transferases"/>
    <property type="match status" value="1"/>
</dbReference>
<dbReference type="KEGG" id="daf:Desaf_3704"/>